<evidence type="ECO:0000313" key="1">
    <source>
        <dbReference type="EMBL" id="ASA21823.1"/>
    </source>
</evidence>
<dbReference type="KEGG" id="pdh:B9T62_14195"/>
<dbReference type="InterPro" id="IPR008964">
    <property type="entry name" value="Invasin/intimin_cell_adhesion"/>
</dbReference>
<dbReference type="SUPFAM" id="SSF49373">
    <property type="entry name" value="Invasin/intimin cell-adhesion fragments"/>
    <property type="match status" value="1"/>
</dbReference>
<protein>
    <recommendedName>
        <fullName evidence="3">BIG2 domain-containing protein</fullName>
    </recommendedName>
</protein>
<dbReference type="Gene3D" id="2.60.40.1080">
    <property type="match status" value="1"/>
</dbReference>
<organism evidence="1 2">
    <name type="scientific">Paenibacillus donghaensis</name>
    <dbReference type="NCBI Taxonomy" id="414771"/>
    <lineage>
        <taxon>Bacteria</taxon>
        <taxon>Bacillati</taxon>
        <taxon>Bacillota</taxon>
        <taxon>Bacilli</taxon>
        <taxon>Bacillales</taxon>
        <taxon>Paenibacillaceae</taxon>
        <taxon>Paenibacillus</taxon>
    </lineage>
</organism>
<evidence type="ECO:0008006" key="3">
    <source>
        <dbReference type="Google" id="ProtNLM"/>
    </source>
</evidence>
<keyword evidence="2" id="KW-1185">Reference proteome</keyword>
<accession>A0A2Z2KFC8</accession>
<dbReference type="Proteomes" id="UP000249890">
    <property type="component" value="Chromosome"/>
</dbReference>
<name>A0A2Z2KFC8_9BACL</name>
<gene>
    <name evidence="1" type="ORF">B9T62_14195</name>
</gene>
<reference evidence="1 2" key="1">
    <citation type="submission" date="2017-06" db="EMBL/GenBank/DDBJ databases">
        <title>Complete genome sequence of Paenibacillus donghaensis KCTC 13049T isolated from East Sea sediment, South Korea.</title>
        <authorList>
            <person name="Jung B.K."/>
            <person name="Hong S.-J."/>
            <person name="Shin J.-H."/>
        </authorList>
    </citation>
    <scope>NUCLEOTIDE SEQUENCE [LARGE SCALE GENOMIC DNA]</scope>
    <source>
        <strain evidence="1 2">KCTC 13049</strain>
    </source>
</reference>
<dbReference type="OrthoDB" id="2576597at2"/>
<proteinExistence type="predicted"/>
<dbReference type="EMBL" id="CP021780">
    <property type="protein sequence ID" value="ASA21823.1"/>
    <property type="molecule type" value="Genomic_DNA"/>
</dbReference>
<dbReference type="AlphaFoldDB" id="A0A2Z2KFC8"/>
<sequence>MNQTYYSGFEKEQFDNYALRGFNELLGVSPEAYTVIIGDQEKRVIIQQTSKDNVLQILSELNGYKAGDVIRHSQDSYIVMLKPQYNQMYQKSKIEMCNINLKWVDSEGSIQSFPSVFYYNKSSSGIDEGSIINLPNGHRQAVVQKNGHTIKLKRDKRFIIGGEAFKVVDVDYVSDEGLVNLSLQSSADLNSAKDNLELEIADYYDHIADYKINITNGSFATINTEQTLQLNVNVTNRNILVTSPVIEYSLSNTNVASIDSTGFLKPIATGSVFVTATYNNVSTQIEISVTESTAYSYTCEIIGVDDIKKGRTQTYTAKFYRNGVEYPDESKFSLTDDDGISITNLATIGAQDSVNNSCSVIAAQTLGYVRLHLSNANGLATTNKRIRIKPLY</sequence>
<evidence type="ECO:0000313" key="2">
    <source>
        <dbReference type="Proteomes" id="UP000249890"/>
    </source>
</evidence>